<dbReference type="AlphaFoldDB" id="A0AA49J8J3"/>
<dbReference type="Proteomes" id="UP001230496">
    <property type="component" value="Chromosome"/>
</dbReference>
<dbReference type="EMBL" id="CP129971">
    <property type="protein sequence ID" value="WKK75001.2"/>
    <property type="molecule type" value="Genomic_DNA"/>
</dbReference>
<accession>A0AA49J8J3</accession>
<keyword evidence="3" id="KW-1185">Reference proteome</keyword>
<dbReference type="RefSeq" id="WP_308347096.1">
    <property type="nucleotide sequence ID" value="NZ_CP129971.1"/>
</dbReference>
<dbReference type="KEGG" id="msaa:QYS49_25655"/>
<proteinExistence type="predicted"/>
<sequence length="509" mass="56140">MKTLKYSFIIFLATLCSYNTIAQISPYTADAVRYSQTDGGGTARFVALGGANVSLGGDISSISGNPAGLGFYNRSSWAISPVLRIGDFNAEYQGESSQNMGGNIQVPNMGMVFHNRFEEYAGSKWVSGTFGIAINQKQSYYNNINYSGEVNPDPNTGIPNDFMEYMLSPFTNQDGELKLYQSEDEYTQDFLSNPYSDLASYIDLLVIFDVEDGDGNLLGYEVDRYDFNELSSASQRENINTYSGLTTLDLSYGANYNDKLFLGAGLNIHFLNFRQEKTFTETPANSILNQYEIDEETIISGAGLGLTLGAIYKPINMVNIGVSYSTPTIMTMNETQDIRMQAFFVDGSQPERELLNEVPAYSFMIPQKVSAGATFFLSKYGFATTDIEYVDYESARFNSSNGAFGGDTPEVGRDLKSTFNIRTGLEGRLGIFRARVGYAYYDNPYNTGFQQGRDAISGGIGILKNGFTTDITYSLSRFNNPNYSPYGGGSVVESSSNISNFRLTLGRNF</sequence>
<organism evidence="2 3">
    <name type="scientific">Marivirga salinarum</name>
    <dbReference type="NCBI Taxonomy" id="3059078"/>
    <lineage>
        <taxon>Bacteria</taxon>
        <taxon>Pseudomonadati</taxon>
        <taxon>Bacteroidota</taxon>
        <taxon>Cytophagia</taxon>
        <taxon>Cytophagales</taxon>
        <taxon>Marivirgaceae</taxon>
        <taxon>Marivirga</taxon>
    </lineage>
</organism>
<evidence type="ECO:0000256" key="1">
    <source>
        <dbReference type="SAM" id="SignalP"/>
    </source>
</evidence>
<evidence type="ECO:0000313" key="3">
    <source>
        <dbReference type="Proteomes" id="UP001230496"/>
    </source>
</evidence>
<evidence type="ECO:0008006" key="4">
    <source>
        <dbReference type="Google" id="ProtNLM"/>
    </source>
</evidence>
<keyword evidence="1" id="KW-0732">Signal</keyword>
<reference evidence="2 3" key="1">
    <citation type="submission" date="2023-08" db="EMBL/GenBank/DDBJ databases">
        <title>Comparative genomics and taxonomic characterization of three novel marine species of genus Marivirga.</title>
        <authorList>
            <person name="Muhammad N."/>
            <person name="Kim S.-G."/>
        </authorList>
    </citation>
    <scope>NUCLEOTIDE SEQUENCE [LARGE SCALE GENOMIC DNA]</scope>
    <source>
        <strain evidence="2 3">BDSF4-3</strain>
    </source>
</reference>
<name>A0AA49J8J3_9BACT</name>
<dbReference type="Gene3D" id="2.40.160.60">
    <property type="entry name" value="Outer membrane protein transport protein (OMPP1/FadL/TodX)"/>
    <property type="match status" value="1"/>
</dbReference>
<protein>
    <recommendedName>
        <fullName evidence="4">Transporter</fullName>
    </recommendedName>
</protein>
<evidence type="ECO:0000313" key="2">
    <source>
        <dbReference type="EMBL" id="WKK75001.2"/>
    </source>
</evidence>
<dbReference type="SUPFAM" id="SSF56935">
    <property type="entry name" value="Porins"/>
    <property type="match status" value="1"/>
</dbReference>
<gene>
    <name evidence="2" type="ORF">QYS49_25655</name>
</gene>
<feature type="chain" id="PRO_5041361306" description="Transporter" evidence="1">
    <location>
        <begin position="23"/>
        <end position="509"/>
    </location>
</feature>
<feature type="signal peptide" evidence="1">
    <location>
        <begin position="1"/>
        <end position="22"/>
    </location>
</feature>